<dbReference type="InterPro" id="IPR013083">
    <property type="entry name" value="Znf_RING/FYVE/PHD"/>
</dbReference>
<protein>
    <recommendedName>
        <fullName evidence="2">RBR-type E3 ubiquitin transferase</fullName>
        <ecNumber evidence="2">2.3.2.31</ecNumber>
    </recommendedName>
</protein>
<dbReference type="GO" id="GO:0008270">
    <property type="term" value="F:zinc ion binding"/>
    <property type="evidence" value="ECO:0007669"/>
    <property type="project" value="UniProtKB-KW"/>
</dbReference>
<dbReference type="GO" id="GO:0061630">
    <property type="term" value="F:ubiquitin protein ligase activity"/>
    <property type="evidence" value="ECO:0007669"/>
    <property type="project" value="UniProtKB-EC"/>
</dbReference>
<evidence type="ECO:0000256" key="4">
    <source>
        <dbReference type="ARBA" id="ARBA00022723"/>
    </source>
</evidence>
<keyword evidence="6" id="KW-0863">Zinc-finger</keyword>
<proteinExistence type="predicted"/>
<evidence type="ECO:0000256" key="8">
    <source>
        <dbReference type="ARBA" id="ARBA00022833"/>
    </source>
</evidence>
<dbReference type="Gene3D" id="3.30.40.10">
    <property type="entry name" value="Zinc/RING finger domain, C3HC4 (zinc finger)"/>
    <property type="match status" value="1"/>
</dbReference>
<dbReference type="Proteomes" id="UP000799770">
    <property type="component" value="Unassembled WGS sequence"/>
</dbReference>
<dbReference type="SUPFAM" id="SSF57850">
    <property type="entry name" value="RING/U-box"/>
    <property type="match status" value="2"/>
</dbReference>
<dbReference type="PROSITE" id="PS51873">
    <property type="entry name" value="TRIAD"/>
    <property type="match status" value="1"/>
</dbReference>
<evidence type="ECO:0000256" key="2">
    <source>
        <dbReference type="ARBA" id="ARBA00012251"/>
    </source>
</evidence>
<comment type="catalytic activity">
    <reaction evidence="1">
        <text>[E2 ubiquitin-conjugating enzyme]-S-ubiquitinyl-L-cysteine + [acceptor protein]-L-lysine = [E2 ubiquitin-conjugating enzyme]-L-cysteine + [acceptor protein]-N(6)-ubiquitinyl-L-lysine.</text>
        <dbReference type="EC" id="2.3.2.31"/>
    </reaction>
</comment>
<evidence type="ECO:0000256" key="1">
    <source>
        <dbReference type="ARBA" id="ARBA00001798"/>
    </source>
</evidence>
<name>A0A6A5ZLQ3_9PLEO</name>
<dbReference type="GO" id="GO:0016567">
    <property type="term" value="P:protein ubiquitination"/>
    <property type="evidence" value="ECO:0007669"/>
    <property type="project" value="InterPro"/>
</dbReference>
<evidence type="ECO:0000256" key="6">
    <source>
        <dbReference type="ARBA" id="ARBA00022771"/>
    </source>
</evidence>
<evidence type="ECO:0000256" key="7">
    <source>
        <dbReference type="ARBA" id="ARBA00022786"/>
    </source>
</evidence>
<evidence type="ECO:0000256" key="5">
    <source>
        <dbReference type="ARBA" id="ARBA00022737"/>
    </source>
</evidence>
<keyword evidence="7" id="KW-0833">Ubl conjugation pathway</keyword>
<dbReference type="Pfam" id="PF22191">
    <property type="entry name" value="IBR_1"/>
    <property type="match status" value="1"/>
</dbReference>
<keyword evidence="3" id="KW-0808">Transferase</keyword>
<keyword evidence="5" id="KW-0677">Repeat</keyword>
<accession>A0A6A5ZLQ3</accession>
<reference evidence="10" key="1">
    <citation type="journal article" date="2020" name="Stud. Mycol.">
        <title>101 Dothideomycetes genomes: a test case for predicting lifestyles and emergence of pathogens.</title>
        <authorList>
            <person name="Haridas S."/>
            <person name="Albert R."/>
            <person name="Binder M."/>
            <person name="Bloem J."/>
            <person name="Labutti K."/>
            <person name="Salamov A."/>
            <person name="Andreopoulos B."/>
            <person name="Baker S."/>
            <person name="Barry K."/>
            <person name="Bills G."/>
            <person name="Bluhm B."/>
            <person name="Cannon C."/>
            <person name="Castanera R."/>
            <person name="Culley D."/>
            <person name="Daum C."/>
            <person name="Ezra D."/>
            <person name="Gonzalez J."/>
            <person name="Henrissat B."/>
            <person name="Kuo A."/>
            <person name="Liang C."/>
            <person name="Lipzen A."/>
            <person name="Lutzoni F."/>
            <person name="Magnuson J."/>
            <person name="Mondo S."/>
            <person name="Nolan M."/>
            <person name="Ohm R."/>
            <person name="Pangilinan J."/>
            <person name="Park H.-J."/>
            <person name="Ramirez L."/>
            <person name="Alfaro M."/>
            <person name="Sun H."/>
            <person name="Tritt A."/>
            <person name="Yoshinaga Y."/>
            <person name="Zwiers L.-H."/>
            <person name="Turgeon B."/>
            <person name="Goodwin S."/>
            <person name="Spatafora J."/>
            <person name="Crous P."/>
            <person name="Grigoriev I."/>
        </authorList>
    </citation>
    <scope>NUCLEOTIDE SEQUENCE</scope>
    <source>
        <strain evidence="10">CBS 627.86</strain>
    </source>
</reference>
<dbReference type="Gene3D" id="1.20.120.1750">
    <property type="match status" value="1"/>
</dbReference>
<dbReference type="AlphaFoldDB" id="A0A6A5ZLQ3"/>
<dbReference type="Pfam" id="PF01485">
    <property type="entry name" value="IBR"/>
    <property type="match status" value="1"/>
</dbReference>
<evidence type="ECO:0000259" key="9">
    <source>
        <dbReference type="PROSITE" id="PS51873"/>
    </source>
</evidence>
<dbReference type="EMBL" id="ML977315">
    <property type="protein sequence ID" value="KAF2119767.1"/>
    <property type="molecule type" value="Genomic_DNA"/>
</dbReference>
<keyword evidence="8" id="KW-0862">Zinc</keyword>
<gene>
    <name evidence="10" type="ORF">BDV96DRAFT_353029</name>
</gene>
<dbReference type="OrthoDB" id="1431934at2759"/>
<evidence type="ECO:0000313" key="11">
    <source>
        <dbReference type="Proteomes" id="UP000799770"/>
    </source>
</evidence>
<dbReference type="InterPro" id="IPR002867">
    <property type="entry name" value="IBR_dom"/>
</dbReference>
<evidence type="ECO:0000256" key="3">
    <source>
        <dbReference type="ARBA" id="ARBA00022679"/>
    </source>
</evidence>
<dbReference type="EC" id="2.3.2.31" evidence="2"/>
<feature type="domain" description="RING-type" evidence="9">
    <location>
        <begin position="130"/>
        <end position="370"/>
    </location>
</feature>
<dbReference type="InterPro" id="IPR031127">
    <property type="entry name" value="E3_UB_ligase_RBR"/>
</dbReference>
<dbReference type="SMART" id="SM00647">
    <property type="entry name" value="IBR"/>
    <property type="match status" value="2"/>
</dbReference>
<sequence>MDHEDLRDWRICWKVNLWWCVKSPATFICVGCETKVNQNPDSLRSNFWSCGTQCLAGHLNANMPSPLDDPLGICSKCEQDYILHVVQGKKQCKSTGCRRTIRINEQLVKCTLFTEAGTLGNFLALLKRYKRYECEIHSDEVTYDGDHVDALKPPTPECEHDRKVCNPCLKLMFEKAIMGGRIETLLCPDLECRKPVPPETIRANVSQDIFKIYSRKLSQKSLGENPKFRWCPCGHGQLHSPGESQPEWSCLKCKKRQCFVCRDTDCSHLREIDAKKRQDKAALKHTASIILTQSKEEREKQKRIREADLATRREQARTSKKCPSCRAPIQKARGCAHMTCKSCRTDFCWCCKVIWRNRQPLHLTGCRVGTQSTVDRQDLDTSRYAGGWDKDAGYDASNDGELWLQASDQ</sequence>
<organism evidence="10 11">
    <name type="scientific">Lophiotrema nucula</name>
    <dbReference type="NCBI Taxonomy" id="690887"/>
    <lineage>
        <taxon>Eukaryota</taxon>
        <taxon>Fungi</taxon>
        <taxon>Dikarya</taxon>
        <taxon>Ascomycota</taxon>
        <taxon>Pezizomycotina</taxon>
        <taxon>Dothideomycetes</taxon>
        <taxon>Pleosporomycetidae</taxon>
        <taxon>Pleosporales</taxon>
        <taxon>Lophiotremataceae</taxon>
        <taxon>Lophiotrema</taxon>
    </lineage>
</organism>
<keyword evidence="4" id="KW-0479">Metal-binding</keyword>
<keyword evidence="11" id="KW-1185">Reference proteome</keyword>
<evidence type="ECO:0000313" key="10">
    <source>
        <dbReference type="EMBL" id="KAF2119767.1"/>
    </source>
</evidence>
<dbReference type="PANTHER" id="PTHR11685">
    <property type="entry name" value="RBR FAMILY RING FINGER AND IBR DOMAIN-CONTAINING"/>
    <property type="match status" value="1"/>
</dbReference>
<dbReference type="InterPro" id="IPR044066">
    <property type="entry name" value="TRIAD_supradom"/>
</dbReference>